<sequence>MTSHADCRMYESKYPDVDDVVMVQVKSIAEMGAYVSLLEYNGIEGMILLSELSRRRIRSITKLIKVGRQEPVMVLRVDKEKGYIDLSKRRVSPEDVAACDERFSKSKMVHSIVRHVAETTGQDVEELYKWVAWPLYKLYGHAFDAFKTMVQDPDAIFTKLEDDLNEGKPIDVLTPAVREAIVKNIKRRMTPQPLKIRADVELTCYSYDGVLHIQDAMRAAEKKSTEDCPVKMKLVAPPLYVLTTNTLEKVKGVEVLKEACAACAESIATKKGRMVVKEEARVVSDRDDKLLTEQLLDLEKANQEVAGDDDSEEEEVGMGELDVEAA</sequence>
<dbReference type="PROSITE" id="PS50126">
    <property type="entry name" value="S1"/>
    <property type="match status" value="1"/>
</dbReference>
<dbReference type="Gene3D" id="1.10.150.190">
    <property type="entry name" value="Translation initiation factor 2, subunit 1, domain 2"/>
    <property type="match status" value="1"/>
</dbReference>
<dbReference type="CDD" id="cd04452">
    <property type="entry name" value="S1_IF2_alpha"/>
    <property type="match status" value="1"/>
</dbReference>
<protein>
    <recommendedName>
        <fullName evidence="5">S1 motif domain-containing protein</fullName>
    </recommendedName>
</protein>
<dbReference type="SUPFAM" id="SSF116742">
    <property type="entry name" value="eIF2alpha middle domain-like"/>
    <property type="match status" value="1"/>
</dbReference>
<evidence type="ECO:0000256" key="4">
    <source>
        <dbReference type="SAM" id="MobiDB-lite"/>
    </source>
</evidence>
<dbReference type="InterPro" id="IPR012340">
    <property type="entry name" value="NA-bd_OB-fold"/>
</dbReference>
<evidence type="ECO:0000256" key="1">
    <source>
        <dbReference type="ARBA" id="ARBA00007223"/>
    </source>
</evidence>
<dbReference type="SMART" id="SM00316">
    <property type="entry name" value="S1"/>
    <property type="match status" value="1"/>
</dbReference>
<dbReference type="Pfam" id="PF07541">
    <property type="entry name" value="EIF_2_alpha"/>
    <property type="match status" value="1"/>
</dbReference>
<dbReference type="InterPro" id="IPR044126">
    <property type="entry name" value="S1_IF2_alpha"/>
</dbReference>
<evidence type="ECO:0000313" key="7">
    <source>
        <dbReference type="Proteomes" id="UP001491310"/>
    </source>
</evidence>
<organism evidence="6 7">
    <name type="scientific">Coccomyxa subellipsoidea</name>
    <dbReference type="NCBI Taxonomy" id="248742"/>
    <lineage>
        <taxon>Eukaryota</taxon>
        <taxon>Viridiplantae</taxon>
        <taxon>Chlorophyta</taxon>
        <taxon>core chlorophytes</taxon>
        <taxon>Trebouxiophyceae</taxon>
        <taxon>Trebouxiophyceae incertae sedis</taxon>
        <taxon>Coccomyxaceae</taxon>
        <taxon>Coccomyxa</taxon>
    </lineage>
</organism>
<dbReference type="Pfam" id="PF00575">
    <property type="entry name" value="S1"/>
    <property type="match status" value="1"/>
</dbReference>
<gene>
    <name evidence="6" type="ORF">WJX75_005068</name>
</gene>
<dbReference type="InterPro" id="IPR003029">
    <property type="entry name" value="S1_domain"/>
</dbReference>
<comment type="caution">
    <text evidence="6">The sequence shown here is derived from an EMBL/GenBank/DDBJ whole genome shotgun (WGS) entry which is preliminary data.</text>
</comment>
<evidence type="ECO:0000313" key="6">
    <source>
        <dbReference type="EMBL" id="KAK9918569.1"/>
    </source>
</evidence>
<dbReference type="EMBL" id="JALJOT010000001">
    <property type="protein sequence ID" value="KAK9918569.1"/>
    <property type="molecule type" value="Genomic_DNA"/>
</dbReference>
<dbReference type="Gene3D" id="3.30.70.1130">
    <property type="entry name" value="EIF_2_alpha"/>
    <property type="match status" value="1"/>
</dbReference>
<feature type="compositionally biased region" description="Acidic residues" evidence="4">
    <location>
        <begin position="306"/>
        <end position="326"/>
    </location>
</feature>
<keyword evidence="3" id="KW-0648">Protein biosynthesis</keyword>
<dbReference type="InterPro" id="IPR024054">
    <property type="entry name" value="TIF2_asu_middle_sf"/>
</dbReference>
<reference evidence="6 7" key="1">
    <citation type="journal article" date="2024" name="Nat. Commun.">
        <title>Phylogenomics reveals the evolutionary origins of lichenization in chlorophyte algae.</title>
        <authorList>
            <person name="Puginier C."/>
            <person name="Libourel C."/>
            <person name="Otte J."/>
            <person name="Skaloud P."/>
            <person name="Haon M."/>
            <person name="Grisel S."/>
            <person name="Petersen M."/>
            <person name="Berrin J.G."/>
            <person name="Delaux P.M."/>
            <person name="Dal Grande F."/>
            <person name="Keller J."/>
        </authorList>
    </citation>
    <scope>NUCLEOTIDE SEQUENCE [LARGE SCALE GENOMIC DNA]</scope>
    <source>
        <strain evidence="6 7">SAG 216-7</strain>
    </source>
</reference>
<feature type="domain" description="S1 motif" evidence="5">
    <location>
        <begin position="18"/>
        <end position="89"/>
    </location>
</feature>
<dbReference type="PANTHER" id="PTHR10602:SF0">
    <property type="entry name" value="EUKARYOTIC TRANSLATION INITIATION FACTOR 2 SUBUNIT 1"/>
    <property type="match status" value="1"/>
</dbReference>
<feature type="region of interest" description="Disordered" evidence="4">
    <location>
        <begin position="301"/>
        <end position="326"/>
    </location>
</feature>
<evidence type="ECO:0000256" key="3">
    <source>
        <dbReference type="ARBA" id="ARBA00022917"/>
    </source>
</evidence>
<dbReference type="SUPFAM" id="SSF50249">
    <property type="entry name" value="Nucleic acid-binding proteins"/>
    <property type="match status" value="1"/>
</dbReference>
<dbReference type="Proteomes" id="UP001491310">
    <property type="component" value="Unassembled WGS sequence"/>
</dbReference>
<dbReference type="InterPro" id="IPR011488">
    <property type="entry name" value="TIF_2_asu"/>
</dbReference>
<dbReference type="InterPro" id="IPR024055">
    <property type="entry name" value="TIF2_asu_C"/>
</dbReference>
<evidence type="ECO:0000256" key="2">
    <source>
        <dbReference type="ARBA" id="ARBA00022540"/>
    </source>
</evidence>
<name>A0ABR2Z3S3_9CHLO</name>
<dbReference type="Gene3D" id="2.40.50.140">
    <property type="entry name" value="Nucleic acid-binding proteins"/>
    <property type="match status" value="1"/>
</dbReference>
<keyword evidence="7" id="KW-1185">Reference proteome</keyword>
<comment type="similarity">
    <text evidence="1">Belongs to the eIF-2-alpha family.</text>
</comment>
<evidence type="ECO:0000259" key="5">
    <source>
        <dbReference type="PROSITE" id="PS50126"/>
    </source>
</evidence>
<accession>A0ABR2Z3S3</accession>
<dbReference type="SUPFAM" id="SSF110993">
    <property type="entry name" value="eIF-2-alpha, C-terminal domain"/>
    <property type="match status" value="1"/>
</dbReference>
<proteinExistence type="inferred from homology"/>
<dbReference type="PANTHER" id="PTHR10602">
    <property type="entry name" value="EUKARYOTIC TRANSLATION INITIATION FACTOR 2 SUBUNIT 1"/>
    <property type="match status" value="1"/>
</dbReference>
<keyword evidence="2" id="KW-0396">Initiation factor</keyword>